<dbReference type="Gene3D" id="3.10.350.10">
    <property type="entry name" value="LysM domain"/>
    <property type="match status" value="1"/>
</dbReference>
<dbReference type="CDD" id="cd00118">
    <property type="entry name" value="LysM"/>
    <property type="match status" value="1"/>
</dbReference>
<comment type="similarity">
    <text evidence="1">Belongs to the E.coli NlpD/Haemophilus LppB family.</text>
</comment>
<accession>A0A545T2Z8</accession>
<dbReference type="Pfam" id="PF01476">
    <property type="entry name" value="LysM"/>
    <property type="match status" value="1"/>
</dbReference>
<dbReference type="InterPro" id="IPR050570">
    <property type="entry name" value="Cell_wall_metabolism_enzyme"/>
</dbReference>
<keyword evidence="5" id="KW-1185">Reference proteome</keyword>
<evidence type="ECO:0000313" key="4">
    <source>
        <dbReference type="EMBL" id="TQV71594.1"/>
    </source>
</evidence>
<dbReference type="GO" id="GO:0009279">
    <property type="term" value="C:cell outer membrane"/>
    <property type="evidence" value="ECO:0007669"/>
    <property type="project" value="TreeGrafter"/>
</dbReference>
<dbReference type="PROSITE" id="PS51782">
    <property type="entry name" value="LYSM"/>
    <property type="match status" value="1"/>
</dbReference>
<dbReference type="InterPro" id="IPR011055">
    <property type="entry name" value="Dup_hybrid_motif"/>
</dbReference>
<evidence type="ECO:0000256" key="1">
    <source>
        <dbReference type="ARBA" id="ARBA00038420"/>
    </source>
</evidence>
<gene>
    <name evidence="4" type="ORF">FLL45_20810</name>
</gene>
<sequence>MNLKAFSSKTLFSLLAAGSLVACSEHRPAPVYDLYAKSAQNSFSRSIDQSIYTVKPGDTLFSIAWMHSIDHQQLAHINQIKNNRIYPGQKLKLRKSDEVNVFDQESLVAAVYGEVLNKPIISSSSAPKRKSVQVARAKTKQNRPSVRVAKLDRRTLSRTKATQTKAYHRPAAAKYTKRSRSNLNWIWPTEGPVIEKFSANTNANRGLDIAGKRGQPVRATAPGKVVYKGNGLRGYGNLVIIKHNDDYLSAYAHNQTVHVSENEFVKAGQRIADIGSSGAKRDKLHFEIRYKGKPVDPMNYLPKK</sequence>
<dbReference type="OrthoDB" id="9795421at2"/>
<dbReference type="Gene3D" id="2.70.70.10">
    <property type="entry name" value="Glucose Permease (Domain IIA)"/>
    <property type="match status" value="1"/>
</dbReference>
<evidence type="ECO:0000259" key="3">
    <source>
        <dbReference type="PROSITE" id="PS51782"/>
    </source>
</evidence>
<dbReference type="GO" id="GO:0032153">
    <property type="term" value="C:cell division site"/>
    <property type="evidence" value="ECO:0007669"/>
    <property type="project" value="TreeGrafter"/>
</dbReference>
<keyword evidence="2" id="KW-0732">Signal</keyword>
<feature type="domain" description="LysM" evidence="3">
    <location>
        <begin position="50"/>
        <end position="93"/>
    </location>
</feature>
<dbReference type="SUPFAM" id="SSF51261">
    <property type="entry name" value="Duplicated hybrid motif"/>
    <property type="match status" value="1"/>
</dbReference>
<dbReference type="EMBL" id="VIKR01000006">
    <property type="protein sequence ID" value="TQV71594.1"/>
    <property type="molecule type" value="Genomic_DNA"/>
</dbReference>
<evidence type="ECO:0000256" key="2">
    <source>
        <dbReference type="SAM" id="SignalP"/>
    </source>
</evidence>
<dbReference type="GO" id="GO:0004222">
    <property type="term" value="F:metalloendopeptidase activity"/>
    <property type="evidence" value="ECO:0007669"/>
    <property type="project" value="TreeGrafter"/>
</dbReference>
<dbReference type="InterPro" id="IPR018392">
    <property type="entry name" value="LysM"/>
</dbReference>
<name>A0A545T2Z8_9GAMM</name>
<reference evidence="4 5" key="1">
    <citation type="submission" date="2019-06" db="EMBL/GenBank/DDBJ databases">
        <title>Draft genome of Aliikangiella marina GYP-15.</title>
        <authorList>
            <person name="Wang G."/>
        </authorList>
    </citation>
    <scope>NUCLEOTIDE SEQUENCE [LARGE SCALE GENOMIC DNA]</scope>
    <source>
        <strain evidence="4 5">GYP-15</strain>
    </source>
</reference>
<dbReference type="SMART" id="SM00257">
    <property type="entry name" value="LysM"/>
    <property type="match status" value="1"/>
</dbReference>
<dbReference type="PANTHER" id="PTHR21666">
    <property type="entry name" value="PEPTIDASE-RELATED"/>
    <property type="match status" value="1"/>
</dbReference>
<comment type="caution">
    <text evidence="4">The sequence shown here is derived from an EMBL/GenBank/DDBJ whole genome shotgun (WGS) entry which is preliminary data.</text>
</comment>
<evidence type="ECO:0000313" key="5">
    <source>
        <dbReference type="Proteomes" id="UP000317839"/>
    </source>
</evidence>
<dbReference type="InterPro" id="IPR036779">
    <property type="entry name" value="LysM_dom_sf"/>
</dbReference>
<dbReference type="CDD" id="cd12797">
    <property type="entry name" value="M23_peptidase"/>
    <property type="match status" value="1"/>
</dbReference>
<dbReference type="PROSITE" id="PS51257">
    <property type="entry name" value="PROKAR_LIPOPROTEIN"/>
    <property type="match status" value="1"/>
</dbReference>
<feature type="signal peptide" evidence="2">
    <location>
        <begin position="1"/>
        <end position="22"/>
    </location>
</feature>
<feature type="chain" id="PRO_5021822185" evidence="2">
    <location>
        <begin position="23"/>
        <end position="304"/>
    </location>
</feature>
<dbReference type="PANTHER" id="PTHR21666:SF263">
    <property type="entry name" value="MUREIN HYDROLASE ACTIVATOR NLPD"/>
    <property type="match status" value="1"/>
</dbReference>
<dbReference type="Proteomes" id="UP000317839">
    <property type="component" value="Unassembled WGS sequence"/>
</dbReference>
<organism evidence="4 5">
    <name type="scientific">Aliikangiella marina</name>
    <dbReference type="NCBI Taxonomy" id="1712262"/>
    <lineage>
        <taxon>Bacteria</taxon>
        <taxon>Pseudomonadati</taxon>
        <taxon>Pseudomonadota</taxon>
        <taxon>Gammaproteobacteria</taxon>
        <taxon>Oceanospirillales</taxon>
        <taxon>Pleioneaceae</taxon>
        <taxon>Aliikangiella</taxon>
    </lineage>
</organism>
<protein>
    <submittedName>
        <fullName evidence="4">Peptidoglycan DD-metalloendopeptidase family protein</fullName>
    </submittedName>
</protein>
<proteinExistence type="inferred from homology"/>
<dbReference type="RefSeq" id="WP_142943993.1">
    <property type="nucleotide sequence ID" value="NZ_VIKR01000006.1"/>
</dbReference>
<dbReference type="AlphaFoldDB" id="A0A545T2Z8"/>
<dbReference type="InterPro" id="IPR016047">
    <property type="entry name" value="M23ase_b-sheet_dom"/>
</dbReference>
<dbReference type="Pfam" id="PF01551">
    <property type="entry name" value="Peptidase_M23"/>
    <property type="match status" value="1"/>
</dbReference>